<gene>
    <name evidence="2" type="ORF">ABZ568_00275</name>
</gene>
<accession>A0ABV2XLQ4</accession>
<keyword evidence="3" id="KW-1185">Reference proteome</keyword>
<dbReference type="RefSeq" id="WP_359784186.1">
    <property type="nucleotide sequence ID" value="NZ_JBEYBN010000001.1"/>
</dbReference>
<comment type="caution">
    <text evidence="2">The sequence shown here is derived from an EMBL/GenBank/DDBJ whole genome shotgun (WGS) entry which is preliminary data.</text>
</comment>
<name>A0ABV2XLQ4_9ACTN</name>
<keyword evidence="1" id="KW-0472">Membrane</keyword>
<keyword evidence="1" id="KW-1133">Transmembrane helix</keyword>
<evidence type="ECO:0000313" key="2">
    <source>
        <dbReference type="EMBL" id="MEU2264895.1"/>
    </source>
</evidence>
<dbReference type="Proteomes" id="UP001550603">
    <property type="component" value="Unassembled WGS sequence"/>
</dbReference>
<feature type="transmembrane region" description="Helical" evidence="1">
    <location>
        <begin position="50"/>
        <end position="70"/>
    </location>
</feature>
<sequence>MSSDRSRTPGEEPAVQYTSVRVSALGMRVRADGRSGREAWRLLWRRNPMVACAGAAYVALLVALVIAFAARVV</sequence>
<evidence type="ECO:0000256" key="1">
    <source>
        <dbReference type="SAM" id="Phobius"/>
    </source>
</evidence>
<dbReference type="EMBL" id="JBEYBN010000001">
    <property type="protein sequence ID" value="MEU2264895.1"/>
    <property type="molecule type" value="Genomic_DNA"/>
</dbReference>
<organism evidence="2 3">
    <name type="scientific">Streptomyces olindensis</name>
    <dbReference type="NCBI Taxonomy" id="358823"/>
    <lineage>
        <taxon>Bacteria</taxon>
        <taxon>Bacillati</taxon>
        <taxon>Actinomycetota</taxon>
        <taxon>Actinomycetes</taxon>
        <taxon>Kitasatosporales</taxon>
        <taxon>Streptomycetaceae</taxon>
        <taxon>Streptomyces</taxon>
    </lineage>
</organism>
<evidence type="ECO:0000313" key="3">
    <source>
        <dbReference type="Proteomes" id="UP001550603"/>
    </source>
</evidence>
<proteinExistence type="predicted"/>
<protein>
    <recommendedName>
        <fullName evidence="4">Integral membrane protein</fullName>
    </recommendedName>
</protein>
<keyword evidence="1" id="KW-0812">Transmembrane</keyword>
<reference evidence="2 3" key="1">
    <citation type="submission" date="2024-06" db="EMBL/GenBank/DDBJ databases">
        <title>The Natural Products Discovery Center: Release of the First 8490 Sequenced Strains for Exploring Actinobacteria Biosynthetic Diversity.</title>
        <authorList>
            <person name="Kalkreuter E."/>
            <person name="Kautsar S.A."/>
            <person name="Yang D."/>
            <person name="Bader C.D."/>
            <person name="Teijaro C.N."/>
            <person name="Fluegel L."/>
            <person name="Davis C.M."/>
            <person name="Simpson J.R."/>
            <person name="Lauterbach L."/>
            <person name="Steele A.D."/>
            <person name="Gui C."/>
            <person name="Meng S."/>
            <person name="Li G."/>
            <person name="Viehrig K."/>
            <person name="Ye F."/>
            <person name="Su P."/>
            <person name="Kiefer A.F."/>
            <person name="Nichols A."/>
            <person name="Cepeda A.J."/>
            <person name="Yan W."/>
            <person name="Fan B."/>
            <person name="Jiang Y."/>
            <person name="Adhikari A."/>
            <person name="Zheng C.-J."/>
            <person name="Schuster L."/>
            <person name="Cowan T.M."/>
            <person name="Smanski M.J."/>
            <person name="Chevrette M.G."/>
            <person name="De Carvalho L.P.S."/>
            <person name="Shen B."/>
        </authorList>
    </citation>
    <scope>NUCLEOTIDE SEQUENCE [LARGE SCALE GENOMIC DNA]</scope>
    <source>
        <strain evidence="2 3">NPDC019583</strain>
    </source>
</reference>
<evidence type="ECO:0008006" key="4">
    <source>
        <dbReference type="Google" id="ProtNLM"/>
    </source>
</evidence>